<dbReference type="RefSeq" id="WP_213756586.1">
    <property type="nucleotide sequence ID" value="NZ_JAHCQH010000020.1"/>
</dbReference>
<dbReference type="Proteomes" id="UP001166585">
    <property type="component" value="Unassembled WGS sequence"/>
</dbReference>
<dbReference type="InterPro" id="IPR036890">
    <property type="entry name" value="HATPase_C_sf"/>
</dbReference>
<proteinExistence type="predicted"/>
<evidence type="ECO:0000313" key="10">
    <source>
        <dbReference type="EMBL" id="MBS9478639.1"/>
    </source>
</evidence>
<evidence type="ECO:0000256" key="5">
    <source>
        <dbReference type="ARBA" id="ARBA00022777"/>
    </source>
</evidence>
<feature type="transmembrane region" description="Helical" evidence="7">
    <location>
        <begin position="43"/>
        <end position="67"/>
    </location>
</feature>
<feature type="transmembrane region" description="Helical" evidence="7">
    <location>
        <begin position="183"/>
        <end position="201"/>
    </location>
</feature>
<evidence type="ECO:0000256" key="4">
    <source>
        <dbReference type="ARBA" id="ARBA00022679"/>
    </source>
</evidence>
<evidence type="ECO:0000259" key="9">
    <source>
        <dbReference type="PROSITE" id="PS50110"/>
    </source>
</evidence>
<comment type="caution">
    <text evidence="10">The sequence shown here is derived from an EMBL/GenBank/DDBJ whole genome shotgun (WGS) entry which is preliminary data.</text>
</comment>
<feature type="domain" description="Histidine kinase" evidence="8">
    <location>
        <begin position="683"/>
        <end position="900"/>
    </location>
</feature>
<feature type="transmembrane region" description="Helical" evidence="7">
    <location>
        <begin position="150"/>
        <end position="171"/>
    </location>
</feature>
<feature type="transmembrane region" description="Helical" evidence="7">
    <location>
        <begin position="605"/>
        <end position="629"/>
    </location>
</feature>
<keyword evidence="7" id="KW-0812">Transmembrane</keyword>
<dbReference type="SMART" id="SM00388">
    <property type="entry name" value="HisKA"/>
    <property type="match status" value="1"/>
</dbReference>
<comment type="catalytic activity">
    <reaction evidence="1">
        <text>ATP + protein L-histidine = ADP + protein N-phospho-L-histidine.</text>
        <dbReference type="EC" id="2.7.13.3"/>
    </reaction>
</comment>
<dbReference type="EC" id="2.7.13.3" evidence="2"/>
<keyword evidence="3 6" id="KW-0597">Phosphoprotein</keyword>
<dbReference type="Gene3D" id="3.40.50.2300">
    <property type="match status" value="1"/>
</dbReference>
<dbReference type="InterPro" id="IPR011006">
    <property type="entry name" value="CheY-like_superfamily"/>
</dbReference>
<evidence type="ECO:0000313" key="11">
    <source>
        <dbReference type="Proteomes" id="UP001166585"/>
    </source>
</evidence>
<feature type="transmembrane region" description="Helical" evidence="7">
    <location>
        <begin position="573"/>
        <end position="593"/>
    </location>
</feature>
<feature type="transmembrane region" description="Helical" evidence="7">
    <location>
        <begin position="262"/>
        <end position="291"/>
    </location>
</feature>
<dbReference type="Pfam" id="PF00072">
    <property type="entry name" value="Response_reg"/>
    <property type="match status" value="1"/>
</dbReference>
<reference evidence="10" key="1">
    <citation type="submission" date="2021-05" db="EMBL/GenBank/DDBJ databases">
        <authorList>
            <person name="Sun Q."/>
            <person name="Inoue M."/>
        </authorList>
    </citation>
    <scope>NUCLEOTIDE SEQUENCE</scope>
    <source>
        <strain evidence="10">VKM B-3255</strain>
    </source>
</reference>
<evidence type="ECO:0000256" key="6">
    <source>
        <dbReference type="PROSITE-ProRule" id="PRU00169"/>
    </source>
</evidence>
<dbReference type="SUPFAM" id="SSF52172">
    <property type="entry name" value="CheY-like"/>
    <property type="match status" value="1"/>
</dbReference>
<dbReference type="Gene3D" id="3.30.565.10">
    <property type="entry name" value="Histidine kinase-like ATPase, C-terminal domain"/>
    <property type="match status" value="1"/>
</dbReference>
<dbReference type="CDD" id="cd17546">
    <property type="entry name" value="REC_hyHK_CKI1_RcsC-like"/>
    <property type="match status" value="1"/>
</dbReference>
<dbReference type="Gene3D" id="1.10.287.130">
    <property type="match status" value="1"/>
</dbReference>
<dbReference type="EMBL" id="JAHCQH010000020">
    <property type="protein sequence ID" value="MBS9478639.1"/>
    <property type="molecule type" value="Genomic_DNA"/>
</dbReference>
<dbReference type="CDD" id="cd00082">
    <property type="entry name" value="HisKA"/>
    <property type="match status" value="1"/>
</dbReference>
<dbReference type="Pfam" id="PF02518">
    <property type="entry name" value="HATPase_c"/>
    <property type="match status" value="1"/>
</dbReference>
<dbReference type="PROSITE" id="PS50110">
    <property type="entry name" value="RESPONSE_REGULATORY"/>
    <property type="match status" value="1"/>
</dbReference>
<feature type="transmembrane region" description="Helical" evidence="7">
    <location>
        <begin position="73"/>
        <end position="95"/>
    </location>
</feature>
<sequence length="1128" mass="123712">MAAEQKIVRVRRRYNQWVVNETLEDYALRFTAKSARRWSALRVANTALGAVSFLALEAIGGAITLAYGFPNAVAAILVVSLIIFAAGLPISYYAAKFGVDIDLLTRGAGFGYIGSTITSLIYASFTYLFFAIEAAIMALALEMCFGVPLMVGYFISALVVIPLVTHGITFISRFQLWTQPFWLLLNIIPFIFIFAFHGDAFEGWENYTGRIGATDGSFDPLLFGAATTVVFALVAQIGEQVDFLRFLPRRAPGRSALVRNGVWWLALLSAGPGWIVPGAIKMIAGSFLAYFALTHGVPFLHAAEPTQMYLVAFETVFSPPVALAFTGVFVILAQLKINVTNSYAGSIAWSNFFSRLTHSHPGRVVWLVFNVTIALLLMALGIYKVLEQILGLYAIIAVAWVAALVADLVVNKPMGWSPAGIEFKRAHLYDINPVGLGAVLAGTVLGSMAFSGLFGAVAQAFSPFLALVVSFVTAPAIAFGTKGRYYIARRTTRNWQSRTTLKCCICEHKFEPEDMAHCPVYAGPICSLCCSLDARCHDRCKEDARFPDQILAVLRKTLPGWAVAQINSRIGHYIGVLSLLALVIAAILGVIYLQASFAPPDERAAVGSVLFTLYFILLIIAGVAAWLFVLAQESRRVAQEESHRQTALLMREIEAHKRTDAKLQKAKEVAEAANLAKSRYVVGISHELRTPLNAILGYAQLLERDSAIPVHRRDAVRVVRRSAEHLSGLIDGLLDISKIEAGRLHLSRDEVRIGEFLDQVVDMFRLQATAKGIDFVYVRPERLPAVVYTDEKRLRQILINLLSNAIKFTASGRVALRVAYRNQVAEFEVEDTGIGIPAADHKRIFEPFERGERAGTYSTAGIGLGLTITKLLTEIMGGEIALTSAPGEGSIFRVKLMLSEVTNPSRLGPIQHRRIVGYAGPRRTILVADDDAAHRDLMHELLVPLGFTVLAAVDGVAALDMVRQWDPDVLLLDISMPGLNGWEVVRLVRDEGFARLKIVMISANAGEIREGLAARQHDDQVVKPVHLRGLLEKLEKLLELQWIGEGEMLPASAPVPIASLRPPAGRHVEDLMKLGEIGYVRGIKAKLTEIEGDAPENGAFVAHMRDLMETFDLKQYMAVLEALRSNDA</sequence>
<evidence type="ECO:0000256" key="7">
    <source>
        <dbReference type="SAM" id="Phobius"/>
    </source>
</evidence>
<dbReference type="InterPro" id="IPR001789">
    <property type="entry name" value="Sig_transdc_resp-reg_receiver"/>
</dbReference>
<dbReference type="SUPFAM" id="SSF47384">
    <property type="entry name" value="Homodimeric domain of signal transducing histidine kinase"/>
    <property type="match status" value="1"/>
</dbReference>
<feature type="transmembrane region" description="Helical" evidence="7">
    <location>
        <begin position="364"/>
        <end position="383"/>
    </location>
</feature>
<name>A0ABS5RAE6_9HYPH</name>
<feature type="transmembrane region" description="Helical" evidence="7">
    <location>
        <begin position="389"/>
        <end position="410"/>
    </location>
</feature>
<feature type="domain" description="Response regulatory" evidence="9">
    <location>
        <begin position="924"/>
        <end position="1038"/>
    </location>
</feature>
<dbReference type="SUPFAM" id="SSF55874">
    <property type="entry name" value="ATPase domain of HSP90 chaperone/DNA topoisomerase II/histidine kinase"/>
    <property type="match status" value="1"/>
</dbReference>
<dbReference type="PRINTS" id="PR00344">
    <property type="entry name" value="BCTRLSENSOR"/>
</dbReference>
<keyword evidence="7" id="KW-0472">Membrane</keyword>
<dbReference type="PROSITE" id="PS50109">
    <property type="entry name" value="HIS_KIN"/>
    <property type="match status" value="1"/>
</dbReference>
<evidence type="ECO:0000256" key="1">
    <source>
        <dbReference type="ARBA" id="ARBA00000085"/>
    </source>
</evidence>
<dbReference type="Pfam" id="PF00512">
    <property type="entry name" value="HisKA"/>
    <property type="match status" value="1"/>
</dbReference>
<dbReference type="CDD" id="cd16922">
    <property type="entry name" value="HATPase_EvgS-ArcB-TorS-like"/>
    <property type="match status" value="1"/>
</dbReference>
<evidence type="ECO:0000259" key="8">
    <source>
        <dbReference type="PROSITE" id="PS50109"/>
    </source>
</evidence>
<keyword evidence="7" id="KW-1133">Transmembrane helix</keyword>
<feature type="transmembrane region" description="Helical" evidence="7">
    <location>
        <begin position="221"/>
        <end position="241"/>
    </location>
</feature>
<feature type="modified residue" description="4-aspartylphosphate" evidence="6">
    <location>
        <position position="973"/>
    </location>
</feature>
<gene>
    <name evidence="10" type="ORF">KIP89_16105</name>
</gene>
<accession>A0ABS5RAE6</accession>
<keyword evidence="4" id="KW-0808">Transferase</keyword>
<evidence type="ECO:0000256" key="3">
    <source>
        <dbReference type="ARBA" id="ARBA00022553"/>
    </source>
</evidence>
<dbReference type="SMART" id="SM00387">
    <property type="entry name" value="HATPase_c"/>
    <property type="match status" value="1"/>
</dbReference>
<dbReference type="Gene3D" id="1.10.4160.10">
    <property type="entry name" value="Hydantoin permease"/>
    <property type="match status" value="1"/>
</dbReference>
<dbReference type="InterPro" id="IPR003661">
    <property type="entry name" value="HisK_dim/P_dom"/>
</dbReference>
<feature type="transmembrane region" description="Helical" evidence="7">
    <location>
        <begin position="431"/>
        <end position="454"/>
    </location>
</feature>
<feature type="transmembrane region" description="Helical" evidence="7">
    <location>
        <begin position="311"/>
        <end position="333"/>
    </location>
</feature>
<feature type="transmembrane region" description="Helical" evidence="7">
    <location>
        <begin position="460"/>
        <end position="480"/>
    </location>
</feature>
<dbReference type="SMART" id="SM00448">
    <property type="entry name" value="REC"/>
    <property type="match status" value="1"/>
</dbReference>
<dbReference type="InterPro" id="IPR036097">
    <property type="entry name" value="HisK_dim/P_sf"/>
</dbReference>
<keyword evidence="5" id="KW-0418">Kinase</keyword>
<dbReference type="InterPro" id="IPR005467">
    <property type="entry name" value="His_kinase_dom"/>
</dbReference>
<evidence type="ECO:0000256" key="2">
    <source>
        <dbReference type="ARBA" id="ARBA00012438"/>
    </source>
</evidence>
<dbReference type="PANTHER" id="PTHR43047">
    <property type="entry name" value="TWO-COMPONENT HISTIDINE PROTEIN KINASE"/>
    <property type="match status" value="1"/>
</dbReference>
<organism evidence="10 11">
    <name type="scientific">Ancylobacter radicis</name>
    <dbReference type="NCBI Taxonomy" id="2836179"/>
    <lineage>
        <taxon>Bacteria</taxon>
        <taxon>Pseudomonadati</taxon>
        <taxon>Pseudomonadota</taxon>
        <taxon>Alphaproteobacteria</taxon>
        <taxon>Hyphomicrobiales</taxon>
        <taxon>Xanthobacteraceae</taxon>
        <taxon>Ancylobacter</taxon>
    </lineage>
</organism>
<feature type="transmembrane region" description="Helical" evidence="7">
    <location>
        <begin position="107"/>
        <end position="130"/>
    </location>
</feature>
<dbReference type="InterPro" id="IPR003594">
    <property type="entry name" value="HATPase_dom"/>
</dbReference>
<dbReference type="InterPro" id="IPR004358">
    <property type="entry name" value="Sig_transdc_His_kin-like_C"/>
</dbReference>
<protein>
    <recommendedName>
        <fullName evidence="2">histidine kinase</fullName>
        <ecNumber evidence="2">2.7.13.3</ecNumber>
    </recommendedName>
</protein>
<keyword evidence="11" id="KW-1185">Reference proteome</keyword>